<comment type="caution">
    <text evidence="2">The sequence shown here is derived from an EMBL/GenBank/DDBJ whole genome shotgun (WGS) entry which is preliminary data.</text>
</comment>
<sequence length="302" mass="32889">MKGQQLHVTFEDPQQELDLDAERPERRKITYTADQHGVVETVGKQLSIDDVKSEEGDGEGQPKPAEVAEGQEGAESNDQADGTVSDEYSGKEIVITVRTGSEEGQEESGDADYNLIEYIFPIVNGTGRTPKKYVNGEDMGVVLGGDIKDAIGLETNQGCYAIEDLIGAGGELRDIQGDDLSDKGELDWGGADEGNGDELSDWEREVLGETDENETDGAEEDGATGEQQAPDAGPVDMDTYILINKPRFEGINHDFPALLERRNNGETWKEIALSLGITSNQLSGAWSKYKALVQKRIEDESF</sequence>
<dbReference type="AlphaFoldDB" id="A0A5C4TGE6"/>
<name>A0A5C4TGE6_9BACL</name>
<feature type="region of interest" description="Disordered" evidence="1">
    <location>
        <begin position="176"/>
        <end position="235"/>
    </location>
</feature>
<keyword evidence="3" id="KW-1185">Reference proteome</keyword>
<dbReference type="EMBL" id="VDCQ01000001">
    <property type="protein sequence ID" value="TNJ68204.1"/>
    <property type="molecule type" value="Genomic_DNA"/>
</dbReference>
<dbReference type="OrthoDB" id="2589518at2"/>
<proteinExistence type="predicted"/>
<dbReference type="Proteomes" id="UP000307943">
    <property type="component" value="Unassembled WGS sequence"/>
</dbReference>
<evidence type="ECO:0000313" key="2">
    <source>
        <dbReference type="EMBL" id="TNJ68204.1"/>
    </source>
</evidence>
<protein>
    <submittedName>
        <fullName evidence="2">Uncharacterized protein</fullName>
    </submittedName>
</protein>
<evidence type="ECO:0000313" key="3">
    <source>
        <dbReference type="Proteomes" id="UP000307943"/>
    </source>
</evidence>
<dbReference type="RefSeq" id="WP_139600181.1">
    <property type="nucleotide sequence ID" value="NZ_VDCQ01000001.1"/>
</dbReference>
<gene>
    <name evidence="2" type="ORF">FE784_00640</name>
</gene>
<feature type="compositionally biased region" description="Basic and acidic residues" evidence="1">
    <location>
        <begin position="176"/>
        <end position="186"/>
    </location>
</feature>
<feature type="compositionally biased region" description="Acidic residues" evidence="1">
    <location>
        <begin position="208"/>
        <end position="223"/>
    </location>
</feature>
<accession>A0A5C4TGE6</accession>
<feature type="region of interest" description="Disordered" evidence="1">
    <location>
        <begin position="1"/>
        <end position="25"/>
    </location>
</feature>
<reference evidence="2 3" key="1">
    <citation type="submission" date="2019-05" db="EMBL/GenBank/DDBJ databases">
        <title>We sequenced the genome of Paenibacillus hemerocallicola KCTC 33185 for further insight into its adaptation and study the phylogeny of Paenibacillus.</title>
        <authorList>
            <person name="Narsing Rao M.P."/>
        </authorList>
    </citation>
    <scope>NUCLEOTIDE SEQUENCE [LARGE SCALE GENOMIC DNA]</scope>
    <source>
        <strain evidence="2 3">KCTC 33185</strain>
    </source>
</reference>
<feature type="region of interest" description="Disordered" evidence="1">
    <location>
        <begin position="40"/>
        <end position="90"/>
    </location>
</feature>
<evidence type="ECO:0000256" key="1">
    <source>
        <dbReference type="SAM" id="MobiDB-lite"/>
    </source>
</evidence>
<organism evidence="2 3">
    <name type="scientific">Paenibacillus hemerocallicola</name>
    <dbReference type="NCBI Taxonomy" id="1172614"/>
    <lineage>
        <taxon>Bacteria</taxon>
        <taxon>Bacillati</taxon>
        <taxon>Bacillota</taxon>
        <taxon>Bacilli</taxon>
        <taxon>Bacillales</taxon>
        <taxon>Paenibacillaceae</taxon>
        <taxon>Paenibacillus</taxon>
    </lineage>
</organism>